<name>A0A6J8B3X2_MYTCO</name>
<proteinExistence type="predicted"/>
<reference evidence="2 3" key="1">
    <citation type="submission" date="2020-06" db="EMBL/GenBank/DDBJ databases">
        <authorList>
            <person name="Li R."/>
            <person name="Bekaert M."/>
        </authorList>
    </citation>
    <scope>NUCLEOTIDE SEQUENCE [LARGE SCALE GENOMIC DNA]</scope>
    <source>
        <strain evidence="3">wild</strain>
    </source>
</reference>
<keyword evidence="3" id="KW-1185">Reference proteome</keyword>
<evidence type="ECO:0000313" key="3">
    <source>
        <dbReference type="Proteomes" id="UP000507470"/>
    </source>
</evidence>
<evidence type="ECO:0000256" key="1">
    <source>
        <dbReference type="SAM" id="MobiDB-lite"/>
    </source>
</evidence>
<dbReference type="EMBL" id="CACVKT020002487">
    <property type="protein sequence ID" value="CAC5378060.1"/>
    <property type="molecule type" value="Genomic_DNA"/>
</dbReference>
<evidence type="ECO:0000313" key="2">
    <source>
        <dbReference type="EMBL" id="CAC5378060.1"/>
    </source>
</evidence>
<feature type="compositionally biased region" description="Polar residues" evidence="1">
    <location>
        <begin position="125"/>
        <end position="144"/>
    </location>
</feature>
<accession>A0A6J8B3X2</accession>
<gene>
    <name evidence="2" type="ORF">MCOR_14307</name>
</gene>
<feature type="region of interest" description="Disordered" evidence="1">
    <location>
        <begin position="124"/>
        <end position="144"/>
    </location>
</feature>
<dbReference type="Proteomes" id="UP000507470">
    <property type="component" value="Unassembled WGS sequence"/>
</dbReference>
<dbReference type="AlphaFoldDB" id="A0A6J8B3X2"/>
<sequence length="169" mass="19591">MAESMDFDVVINDDENTDTNEEDNSEVNDIPSGQKPRNELQIAEDAIKDITKLNKLRYPLRTLVSLMKYQTCVKGKLNLTYSENMDIIVTQTELSGEVSTKLSSKSKEINEHFTHKLKVFKASLQPRNDNQNYQKRTDNQSYQKKTWTKQKADKYVLKELQDLVAKLNK</sequence>
<feature type="region of interest" description="Disordered" evidence="1">
    <location>
        <begin position="1"/>
        <end position="35"/>
    </location>
</feature>
<organism evidence="2 3">
    <name type="scientific">Mytilus coruscus</name>
    <name type="common">Sea mussel</name>
    <dbReference type="NCBI Taxonomy" id="42192"/>
    <lineage>
        <taxon>Eukaryota</taxon>
        <taxon>Metazoa</taxon>
        <taxon>Spiralia</taxon>
        <taxon>Lophotrochozoa</taxon>
        <taxon>Mollusca</taxon>
        <taxon>Bivalvia</taxon>
        <taxon>Autobranchia</taxon>
        <taxon>Pteriomorphia</taxon>
        <taxon>Mytilida</taxon>
        <taxon>Mytiloidea</taxon>
        <taxon>Mytilidae</taxon>
        <taxon>Mytilinae</taxon>
        <taxon>Mytilus</taxon>
    </lineage>
</organism>
<protein>
    <submittedName>
        <fullName evidence="2">Uncharacterized protein</fullName>
    </submittedName>
</protein>
<feature type="compositionally biased region" description="Acidic residues" evidence="1">
    <location>
        <begin position="11"/>
        <end position="26"/>
    </location>
</feature>